<feature type="region of interest" description="Disordered" evidence="1">
    <location>
        <begin position="558"/>
        <end position="652"/>
    </location>
</feature>
<feature type="compositionally biased region" description="Basic and acidic residues" evidence="1">
    <location>
        <begin position="516"/>
        <end position="531"/>
    </location>
</feature>
<feature type="compositionally biased region" description="Polar residues" evidence="1">
    <location>
        <begin position="1"/>
        <end position="27"/>
    </location>
</feature>
<reference evidence="2 3" key="1">
    <citation type="submission" date="2014-06" db="EMBL/GenBank/DDBJ databases">
        <title>Evolutionary Origins and Diversification of the Mycorrhizal Mutualists.</title>
        <authorList>
            <consortium name="DOE Joint Genome Institute"/>
            <consortium name="Mycorrhizal Genomics Consortium"/>
            <person name="Kohler A."/>
            <person name="Kuo A."/>
            <person name="Nagy L.G."/>
            <person name="Floudas D."/>
            <person name="Copeland A."/>
            <person name="Barry K.W."/>
            <person name="Cichocki N."/>
            <person name="Veneault-Fourrey C."/>
            <person name="LaButti K."/>
            <person name="Lindquist E.A."/>
            <person name="Lipzen A."/>
            <person name="Lundell T."/>
            <person name="Morin E."/>
            <person name="Murat C."/>
            <person name="Riley R."/>
            <person name="Ohm R."/>
            <person name="Sun H."/>
            <person name="Tunlid A."/>
            <person name="Henrissat B."/>
            <person name="Grigoriev I.V."/>
            <person name="Hibbett D.S."/>
            <person name="Martin F."/>
        </authorList>
    </citation>
    <scope>NUCLEOTIDE SEQUENCE [LARGE SCALE GENOMIC DNA]</scope>
    <source>
        <strain evidence="2 3">SS14</strain>
    </source>
</reference>
<name>A0A0C9UQS2_SPHS4</name>
<evidence type="ECO:0000313" key="2">
    <source>
        <dbReference type="EMBL" id="KIJ27736.1"/>
    </source>
</evidence>
<feature type="region of interest" description="Disordered" evidence="1">
    <location>
        <begin position="496"/>
        <end position="540"/>
    </location>
</feature>
<gene>
    <name evidence="2" type="ORF">M422DRAFT_271022</name>
</gene>
<evidence type="ECO:0000313" key="3">
    <source>
        <dbReference type="Proteomes" id="UP000054279"/>
    </source>
</evidence>
<feature type="compositionally biased region" description="Basic and acidic residues" evidence="1">
    <location>
        <begin position="55"/>
        <end position="73"/>
    </location>
</feature>
<organism evidence="2 3">
    <name type="scientific">Sphaerobolus stellatus (strain SS14)</name>
    <dbReference type="NCBI Taxonomy" id="990650"/>
    <lineage>
        <taxon>Eukaryota</taxon>
        <taxon>Fungi</taxon>
        <taxon>Dikarya</taxon>
        <taxon>Basidiomycota</taxon>
        <taxon>Agaricomycotina</taxon>
        <taxon>Agaricomycetes</taxon>
        <taxon>Phallomycetidae</taxon>
        <taxon>Geastrales</taxon>
        <taxon>Sphaerobolaceae</taxon>
        <taxon>Sphaerobolus</taxon>
    </lineage>
</organism>
<keyword evidence="3" id="KW-1185">Reference proteome</keyword>
<dbReference type="Proteomes" id="UP000054279">
    <property type="component" value="Unassembled WGS sequence"/>
</dbReference>
<evidence type="ECO:0000256" key="1">
    <source>
        <dbReference type="SAM" id="MobiDB-lite"/>
    </source>
</evidence>
<feature type="region of interest" description="Disordered" evidence="1">
    <location>
        <begin position="1"/>
        <end position="152"/>
    </location>
</feature>
<feature type="compositionally biased region" description="Acidic residues" evidence="1">
    <location>
        <begin position="636"/>
        <end position="652"/>
    </location>
</feature>
<sequence length="652" mass="72387">MTVTRAKTKNTNAAPTEPNAGTSGQTRDASEQPVVDAVQYNGEQPTTGKKPKPKKNSEDKRAEEQAEKARGLKEVGGAFKTLKDLQTTIDPPGRPLPPKPKQISLVEYESESGESMGSTPRPTGELPMTPHKKSVSAHQSTPILPASPQKRGDEMAERTVYFEIIDPTKCLPNREVAATVMVYKLRIAPVRPGEPERKSAVVLAHEAVKALLSADEALHTRKGEITRMEGTRLISMGTSSVLAKVDSIPLSRLAKPMYIPLNTEGTLSAQIGWAVMSDLEYTRLLFSGNSVESQVVSEQAPKNTSGANTQDNHKQVAAETVDDSAMDIDSPTAEFNREFINASMLDADVDWELQPQDVHEWLRKEFDLPVLKRVNTTAANAIARARLVRKLKNILTDEKQWIYGPANTEWIFKIEGGPFDGVKLVKEDFGKLVNVKATQLDIDQKLLRYAEHFSDIWKDDSMQELKAEYKRMGPGPLKDKLKLRYDVEVAKQAADEAKAATKKVGSNYQSSKRSKNKEVIQEAGRSKDAGKKNVMTKAKKKTDFQKAVEIAVQKALAQQAVTGQKRKRERDVPPKYAQIASQKARFTESKRGKGVAYVSSDQDSDDLDEGEEEDETEVEVEDEEGYDLASQRIQSDNEEEDEDEEDEEESSD</sequence>
<accession>A0A0C9UQS2</accession>
<dbReference type="AlphaFoldDB" id="A0A0C9UQS2"/>
<dbReference type="EMBL" id="KN837325">
    <property type="protein sequence ID" value="KIJ27736.1"/>
    <property type="molecule type" value="Genomic_DNA"/>
</dbReference>
<proteinExistence type="predicted"/>
<protein>
    <submittedName>
        <fullName evidence="2">Unplaced genomic scaffold SPHSTscaffold_250, whole genome shotgun sequence</fullName>
    </submittedName>
</protein>
<dbReference type="HOGENOM" id="CLU_420447_0_0_1"/>
<feature type="compositionally biased region" description="Acidic residues" evidence="1">
    <location>
        <begin position="602"/>
        <end position="626"/>
    </location>
</feature>